<evidence type="ECO:0000313" key="9">
    <source>
        <dbReference type="EMBL" id="SVB06942.1"/>
    </source>
</evidence>
<dbReference type="Pfam" id="PF00355">
    <property type="entry name" value="Rieske"/>
    <property type="match status" value="1"/>
</dbReference>
<dbReference type="PANTHER" id="PTHR43756:SF5">
    <property type="entry name" value="CHOLINE MONOOXYGENASE, CHLOROPLASTIC"/>
    <property type="match status" value="1"/>
</dbReference>
<keyword evidence="2" id="KW-0001">2Fe-2S</keyword>
<feature type="region of interest" description="Disordered" evidence="7">
    <location>
        <begin position="383"/>
        <end position="404"/>
    </location>
</feature>
<dbReference type="InterPro" id="IPR017941">
    <property type="entry name" value="Rieske_2Fe-2S"/>
</dbReference>
<keyword evidence="6" id="KW-0411">Iron-sulfur</keyword>
<evidence type="ECO:0000256" key="4">
    <source>
        <dbReference type="ARBA" id="ARBA00023002"/>
    </source>
</evidence>
<reference evidence="9" key="1">
    <citation type="submission" date="2018-05" db="EMBL/GenBank/DDBJ databases">
        <authorList>
            <person name="Lanie J.A."/>
            <person name="Ng W.-L."/>
            <person name="Kazmierczak K.M."/>
            <person name="Andrzejewski T.M."/>
            <person name="Davidsen T.M."/>
            <person name="Wayne K.J."/>
            <person name="Tettelin H."/>
            <person name="Glass J.I."/>
            <person name="Rusch D."/>
            <person name="Podicherti R."/>
            <person name="Tsui H.-C.T."/>
            <person name="Winkler M.E."/>
        </authorList>
    </citation>
    <scope>NUCLEOTIDE SEQUENCE</scope>
</reference>
<accession>A0A382B0V5</accession>
<evidence type="ECO:0000256" key="7">
    <source>
        <dbReference type="SAM" id="MobiDB-lite"/>
    </source>
</evidence>
<dbReference type="SUPFAM" id="SSF55961">
    <property type="entry name" value="Bet v1-like"/>
    <property type="match status" value="1"/>
</dbReference>
<dbReference type="CDD" id="cd08882">
    <property type="entry name" value="RHO_alpha_C_MupW-like"/>
    <property type="match status" value="1"/>
</dbReference>
<evidence type="ECO:0000256" key="6">
    <source>
        <dbReference type="ARBA" id="ARBA00023014"/>
    </source>
</evidence>
<dbReference type="SUPFAM" id="SSF50022">
    <property type="entry name" value="ISP domain"/>
    <property type="match status" value="1"/>
</dbReference>
<keyword evidence="3" id="KW-0479">Metal-binding</keyword>
<protein>
    <recommendedName>
        <fullName evidence="8">Rieske domain-containing protein</fullName>
    </recommendedName>
</protein>
<comment type="cofactor">
    <cofactor evidence="1">
        <name>Fe cation</name>
        <dbReference type="ChEBI" id="CHEBI:24875"/>
    </cofactor>
</comment>
<feature type="compositionally biased region" description="Basic and acidic residues" evidence="7">
    <location>
        <begin position="386"/>
        <end position="396"/>
    </location>
</feature>
<gene>
    <name evidence="9" type="ORF">METZ01_LOCUS159796</name>
</gene>
<keyword evidence="4" id="KW-0560">Oxidoreductase</keyword>
<dbReference type="CDD" id="cd03469">
    <property type="entry name" value="Rieske_RO_Alpha_N"/>
    <property type="match status" value="1"/>
</dbReference>
<dbReference type="Gene3D" id="3.90.380.10">
    <property type="entry name" value="Naphthalene 1,2-dioxygenase Alpha Subunit, Chain A, domain 1"/>
    <property type="match status" value="1"/>
</dbReference>
<dbReference type="GO" id="GO:0051537">
    <property type="term" value="F:2 iron, 2 sulfur cluster binding"/>
    <property type="evidence" value="ECO:0007669"/>
    <property type="project" value="UniProtKB-KW"/>
</dbReference>
<dbReference type="PROSITE" id="PS51296">
    <property type="entry name" value="RIESKE"/>
    <property type="match status" value="1"/>
</dbReference>
<dbReference type="InterPro" id="IPR036922">
    <property type="entry name" value="Rieske_2Fe-2S_sf"/>
</dbReference>
<evidence type="ECO:0000256" key="2">
    <source>
        <dbReference type="ARBA" id="ARBA00022714"/>
    </source>
</evidence>
<dbReference type="PRINTS" id="PR00090">
    <property type="entry name" value="RNGDIOXGNASE"/>
</dbReference>
<evidence type="ECO:0000256" key="3">
    <source>
        <dbReference type="ARBA" id="ARBA00022723"/>
    </source>
</evidence>
<dbReference type="InterPro" id="IPR001663">
    <property type="entry name" value="Rng_hydr_dOase-A"/>
</dbReference>
<dbReference type="InterPro" id="IPR015879">
    <property type="entry name" value="Ring_hydroxy_dOase_asu_C_dom"/>
</dbReference>
<dbReference type="Gene3D" id="2.102.10.10">
    <property type="entry name" value="Rieske [2Fe-2S] iron-sulphur domain"/>
    <property type="match status" value="1"/>
</dbReference>
<evidence type="ECO:0000256" key="5">
    <source>
        <dbReference type="ARBA" id="ARBA00023004"/>
    </source>
</evidence>
<dbReference type="AlphaFoldDB" id="A0A382B0V5"/>
<evidence type="ECO:0000259" key="8">
    <source>
        <dbReference type="PROSITE" id="PS51296"/>
    </source>
</evidence>
<proteinExistence type="predicted"/>
<evidence type="ECO:0000256" key="1">
    <source>
        <dbReference type="ARBA" id="ARBA00001962"/>
    </source>
</evidence>
<dbReference type="Pfam" id="PF00848">
    <property type="entry name" value="Ring_hydroxyl_A"/>
    <property type="match status" value="1"/>
</dbReference>
<name>A0A382B0V5_9ZZZZ</name>
<feature type="domain" description="Rieske" evidence="8">
    <location>
        <begin position="59"/>
        <end position="166"/>
    </location>
</feature>
<keyword evidence="5" id="KW-0408">Iron</keyword>
<dbReference type="GO" id="GO:0005506">
    <property type="term" value="F:iron ion binding"/>
    <property type="evidence" value="ECO:0007669"/>
    <property type="project" value="InterPro"/>
</dbReference>
<organism evidence="9">
    <name type="scientific">marine metagenome</name>
    <dbReference type="NCBI Taxonomy" id="408172"/>
    <lineage>
        <taxon>unclassified sequences</taxon>
        <taxon>metagenomes</taxon>
        <taxon>ecological metagenomes</taxon>
    </lineage>
</organism>
<dbReference type="GO" id="GO:0016491">
    <property type="term" value="F:oxidoreductase activity"/>
    <property type="evidence" value="ECO:0007669"/>
    <property type="project" value="UniProtKB-KW"/>
</dbReference>
<sequence length="453" mass="51323">MAYDFRKGWAVNPAAAAGSMEAKVPYVDNGTEQITPERFYAPEWMTLEWEHLWTRVWLIAGVVSDVSEPGDYFTFDLGRESFLITRTDAGDIKAFYNVCQHRGNRLVPNDLGSVPRFTCSFHSWQYGLDGTCTRSTDEATFRPEVICHRPNLRQVRCEIQAGLIFINMDDNAAPLDDFIGLPAGYLEQYHLNEMHVVRHSISEWAANWKTGVDAFYETYHLHAVHPETQTVMNDLNVQCDLYPNGFSRMVVPLGQKSERIADQQEVDEGLRFMMQDAGMNPDEFSGSAATVREAMQQTKRERAARCGLDYSELVDGQLSDSYATGIFPNVQIGLHAEGAFLMRFVPHATDPERFFYNTMTLWRPGNDPSYTVPAWMGLPEGADVSGETRPEIERTGIGEPSNLGQVLDQDSELLPIVQAGIRSRGFSGPLWSEQEQRLRHFHKELDRYLSGEK</sequence>
<dbReference type="EMBL" id="UINC01027537">
    <property type="protein sequence ID" value="SVB06942.1"/>
    <property type="molecule type" value="Genomic_DNA"/>
</dbReference>
<dbReference type="PANTHER" id="PTHR43756">
    <property type="entry name" value="CHOLINE MONOOXYGENASE, CHLOROPLASTIC"/>
    <property type="match status" value="1"/>
</dbReference>